<evidence type="ECO:0000256" key="7">
    <source>
        <dbReference type="ARBA" id="ARBA00022825"/>
    </source>
</evidence>
<evidence type="ECO:0000313" key="15">
    <source>
        <dbReference type="EMBL" id="KLO15415.1"/>
    </source>
</evidence>
<evidence type="ECO:0000256" key="2">
    <source>
        <dbReference type="ARBA" id="ARBA00022512"/>
    </source>
</evidence>
<feature type="domain" description="C5a peptidase/Subtilisin-like protease SBT2-like Fn3-like" evidence="14">
    <location>
        <begin position="609"/>
        <end position="717"/>
    </location>
</feature>
<keyword evidence="7 9" id="KW-0720">Serine protease</keyword>
<dbReference type="CDD" id="cd02124">
    <property type="entry name" value="PA_PoS1_like"/>
    <property type="match status" value="1"/>
</dbReference>
<dbReference type="PANTHER" id="PTHR43806">
    <property type="entry name" value="PEPTIDASE S8"/>
    <property type="match status" value="1"/>
</dbReference>
<evidence type="ECO:0000259" key="14">
    <source>
        <dbReference type="Pfam" id="PF06280"/>
    </source>
</evidence>
<keyword evidence="6 9" id="KW-0378">Hydrolase</keyword>
<dbReference type="GO" id="GO:0016020">
    <property type="term" value="C:membrane"/>
    <property type="evidence" value="ECO:0007669"/>
    <property type="project" value="InterPro"/>
</dbReference>
<organism evidence="15 16">
    <name type="scientific">Schizopora paradoxa</name>
    <dbReference type="NCBI Taxonomy" id="27342"/>
    <lineage>
        <taxon>Eukaryota</taxon>
        <taxon>Fungi</taxon>
        <taxon>Dikarya</taxon>
        <taxon>Basidiomycota</taxon>
        <taxon>Agaricomycotina</taxon>
        <taxon>Agaricomycetes</taxon>
        <taxon>Hymenochaetales</taxon>
        <taxon>Schizoporaceae</taxon>
        <taxon>Schizopora</taxon>
    </lineage>
</organism>
<reference evidence="15 16" key="1">
    <citation type="submission" date="2015-04" db="EMBL/GenBank/DDBJ databases">
        <title>Complete genome sequence of Schizopora paradoxa KUC8140, a cosmopolitan wood degrader in East Asia.</title>
        <authorList>
            <consortium name="DOE Joint Genome Institute"/>
            <person name="Min B."/>
            <person name="Park H."/>
            <person name="Jang Y."/>
            <person name="Kim J.-J."/>
            <person name="Kim K.H."/>
            <person name="Pangilinan J."/>
            <person name="Lipzen A."/>
            <person name="Riley R."/>
            <person name="Grigoriev I.V."/>
            <person name="Spatafora J.W."/>
            <person name="Choi I.-G."/>
        </authorList>
    </citation>
    <scope>NUCLEOTIDE SEQUENCE [LARGE SCALE GENOMIC DNA]</scope>
    <source>
        <strain evidence="15 16">KUC8140</strain>
    </source>
</reference>
<dbReference type="InterPro" id="IPR015500">
    <property type="entry name" value="Peptidase_S8_subtilisin-rel"/>
</dbReference>
<dbReference type="InterPro" id="IPR034187">
    <property type="entry name" value="Peptidases_S8_5"/>
</dbReference>
<dbReference type="SUPFAM" id="SSF52025">
    <property type="entry name" value="PA domain"/>
    <property type="match status" value="1"/>
</dbReference>
<dbReference type="STRING" id="27342.A0A0H2RTW9"/>
<dbReference type="InterPro" id="IPR023828">
    <property type="entry name" value="Peptidase_S8_Ser-AS"/>
</dbReference>
<dbReference type="PROSITE" id="PS51257">
    <property type="entry name" value="PROKAR_LIPOPROTEIN"/>
    <property type="match status" value="1"/>
</dbReference>
<keyword evidence="2" id="KW-0134">Cell wall</keyword>
<dbReference type="InterPro" id="IPR022398">
    <property type="entry name" value="Peptidase_S8_His-AS"/>
</dbReference>
<evidence type="ECO:0000256" key="6">
    <source>
        <dbReference type="ARBA" id="ARBA00022801"/>
    </source>
</evidence>
<evidence type="ECO:0000259" key="13">
    <source>
        <dbReference type="Pfam" id="PF02225"/>
    </source>
</evidence>
<dbReference type="CDD" id="cd07489">
    <property type="entry name" value="Peptidases_S8_5"/>
    <property type="match status" value="1"/>
</dbReference>
<dbReference type="InterPro" id="IPR010435">
    <property type="entry name" value="C5a/SBT2-like_Fn3"/>
</dbReference>
<protein>
    <submittedName>
        <fullName evidence="15">Subtilisin-like protease</fullName>
    </submittedName>
</protein>
<dbReference type="InterPro" id="IPR000209">
    <property type="entry name" value="Peptidase_S8/S53_dom"/>
</dbReference>
<keyword evidence="3" id="KW-0964">Secreted</keyword>
<keyword evidence="5 11" id="KW-0732">Signal</keyword>
<comment type="similarity">
    <text evidence="1 9 10">Belongs to the peptidase S8 family.</text>
</comment>
<keyword evidence="4 9" id="KW-0645">Protease</keyword>
<evidence type="ECO:0000256" key="1">
    <source>
        <dbReference type="ARBA" id="ARBA00011073"/>
    </source>
</evidence>
<feature type="signal peptide" evidence="11">
    <location>
        <begin position="1"/>
        <end position="21"/>
    </location>
</feature>
<dbReference type="InterPro" id="IPR023827">
    <property type="entry name" value="Peptidase_S8_Asp-AS"/>
</dbReference>
<gene>
    <name evidence="15" type="ORF">SCHPADRAFT_914465</name>
</gene>
<evidence type="ECO:0000256" key="8">
    <source>
        <dbReference type="PIRSR" id="PIRSR615500-1"/>
    </source>
</evidence>
<dbReference type="OrthoDB" id="206201at2759"/>
<dbReference type="AlphaFoldDB" id="A0A0H2RTW9"/>
<dbReference type="Pfam" id="PF00082">
    <property type="entry name" value="Peptidase_S8"/>
    <property type="match status" value="1"/>
</dbReference>
<evidence type="ECO:0000259" key="12">
    <source>
        <dbReference type="Pfam" id="PF00082"/>
    </source>
</evidence>
<dbReference type="Proteomes" id="UP000053477">
    <property type="component" value="Unassembled WGS sequence"/>
</dbReference>
<dbReference type="InterPro" id="IPR046450">
    <property type="entry name" value="PA_dom_sf"/>
</dbReference>
<dbReference type="GO" id="GO:0005615">
    <property type="term" value="C:extracellular space"/>
    <property type="evidence" value="ECO:0007669"/>
    <property type="project" value="TreeGrafter"/>
</dbReference>
<feature type="chain" id="PRO_5005201995" evidence="11">
    <location>
        <begin position="22"/>
        <end position="889"/>
    </location>
</feature>
<dbReference type="Gene3D" id="3.50.30.30">
    <property type="match status" value="1"/>
</dbReference>
<dbReference type="SUPFAM" id="SSF52743">
    <property type="entry name" value="Subtilisin-like"/>
    <property type="match status" value="1"/>
</dbReference>
<feature type="active site" description="Charge relay system" evidence="8 9">
    <location>
        <position position="219"/>
    </location>
</feature>
<dbReference type="Gene3D" id="3.40.50.200">
    <property type="entry name" value="Peptidase S8/S53 domain"/>
    <property type="match status" value="1"/>
</dbReference>
<dbReference type="PROSITE" id="PS00136">
    <property type="entry name" value="SUBTILASE_ASP"/>
    <property type="match status" value="1"/>
</dbReference>
<proteinExistence type="inferred from homology"/>
<dbReference type="PROSITE" id="PS00138">
    <property type="entry name" value="SUBTILASE_SER"/>
    <property type="match status" value="1"/>
</dbReference>
<feature type="active site" description="Charge relay system" evidence="8 9">
    <location>
        <position position="169"/>
    </location>
</feature>
<evidence type="ECO:0000256" key="10">
    <source>
        <dbReference type="RuleBase" id="RU003355"/>
    </source>
</evidence>
<dbReference type="Pfam" id="PF06280">
    <property type="entry name" value="fn3_5"/>
    <property type="match status" value="1"/>
</dbReference>
<feature type="active site" description="Charge relay system" evidence="8 9">
    <location>
        <position position="531"/>
    </location>
</feature>
<dbReference type="PRINTS" id="PR00723">
    <property type="entry name" value="SUBTILISIN"/>
</dbReference>
<evidence type="ECO:0000256" key="9">
    <source>
        <dbReference type="PROSITE-ProRule" id="PRU01240"/>
    </source>
</evidence>
<dbReference type="Pfam" id="PF02225">
    <property type="entry name" value="PA"/>
    <property type="match status" value="1"/>
</dbReference>
<keyword evidence="16" id="KW-1185">Reference proteome</keyword>
<evidence type="ECO:0000313" key="16">
    <source>
        <dbReference type="Proteomes" id="UP000053477"/>
    </source>
</evidence>
<dbReference type="InterPro" id="IPR050131">
    <property type="entry name" value="Peptidase_S8_subtilisin-like"/>
</dbReference>
<dbReference type="GO" id="GO:0004252">
    <property type="term" value="F:serine-type endopeptidase activity"/>
    <property type="evidence" value="ECO:0007669"/>
    <property type="project" value="UniProtKB-UniRule"/>
</dbReference>
<dbReference type="GO" id="GO:0006508">
    <property type="term" value="P:proteolysis"/>
    <property type="evidence" value="ECO:0007669"/>
    <property type="project" value="UniProtKB-KW"/>
</dbReference>
<feature type="domain" description="Peptidase S8/S53" evidence="12">
    <location>
        <begin position="160"/>
        <end position="588"/>
    </location>
</feature>
<dbReference type="InterPro" id="IPR003137">
    <property type="entry name" value="PA_domain"/>
</dbReference>
<dbReference type="EMBL" id="KQ085930">
    <property type="protein sequence ID" value="KLO15415.1"/>
    <property type="molecule type" value="Genomic_DNA"/>
</dbReference>
<dbReference type="PROSITE" id="PS00137">
    <property type="entry name" value="SUBTILASE_HIS"/>
    <property type="match status" value="1"/>
</dbReference>
<dbReference type="PROSITE" id="PS51892">
    <property type="entry name" value="SUBTILASE"/>
    <property type="match status" value="1"/>
</dbReference>
<name>A0A0H2RTW9_9AGAM</name>
<evidence type="ECO:0000256" key="5">
    <source>
        <dbReference type="ARBA" id="ARBA00022729"/>
    </source>
</evidence>
<evidence type="ECO:0000256" key="3">
    <source>
        <dbReference type="ARBA" id="ARBA00022525"/>
    </source>
</evidence>
<accession>A0A0H2RTW9</accession>
<evidence type="ECO:0000256" key="4">
    <source>
        <dbReference type="ARBA" id="ARBA00022670"/>
    </source>
</evidence>
<dbReference type="InParanoid" id="A0A0H2RTW9"/>
<dbReference type="InterPro" id="IPR036852">
    <property type="entry name" value="Peptidase_S8/S53_dom_sf"/>
</dbReference>
<feature type="domain" description="PA" evidence="13">
    <location>
        <begin position="382"/>
        <end position="454"/>
    </location>
</feature>
<evidence type="ECO:0000256" key="11">
    <source>
        <dbReference type="SAM" id="SignalP"/>
    </source>
</evidence>
<dbReference type="PANTHER" id="PTHR43806:SF66">
    <property type="entry name" value="SERIN ENDOPEPTIDASE"/>
    <property type="match status" value="1"/>
</dbReference>
<sequence length="889" mass="93000">MRLLGYLSSLAVLSCFSLVDAVVPLSSVRRVSSTNVVPGRFIIEVADASQIPGKRSITNVHDLVFANLRKRGVNFKVDKQFNHPGLFTGAAVTLDNPSDIAQVQDTTGVVAVRPVTLIPPPKPVFSHVVTGPTDPAIPPDSESTHVLTGVDKLHAQGITGKGIKIGIIDTGIDWTHPVLGGAIGPGNKIIGGFDFVGDAYNGTNTPMPDDNPLDQCNGHGTHVAGIIGANPGNEFNISGVAFDASITAYRVFGCTGSVSDDILVEALLRGVSDGQDILTMSLGGSDGWTEDTVSVLSSRISDTGKIVTIAAGNDGDFGSFYSSGPGNAIDAISVASLDNTVIPLQNATVHGVAHDPIPYFELFPLNTTDSLPIFATSTDTTVVDDACNPLPDDTPDLSGFLTIIRRGTCTFVQKLTNAAAKGAQFVFIYDNGSGFAAIDTGNFTQATLIQAADGEFLVSQFAAKAPITISFPQIGGLFNFPDTSGGLISSFTSYGPTNDMFFKPAVAAPGGNILSTFPVPLGVFAILSGTSMATPFIAGSSALLMSVKGNSPAVGKSARTLFETTAQMVASSHTDGDPLQTVSQQGAGLVNVFNAIHTTTIVSPGELLLNDTAHFEGTQTFTITNNSPQPQTFKLSHIPAGTAVAIAPGDIFASPGPVPLTTQFANVRLSRTSVLIQPFQTASVTATITPPSGIDPSTFPVFSGFIQIESATETLHVTYLGVGNALKNKQVTDNTSELFGVPLPALLDSNGNVQNGTVSYTFVGADFPTILSRLTFGTPLLRVDLVSPNAKIQTTLNKRATPPGTFSSVPILGEVFEFDFIPRNSDATDAADNGFSTFAITTPTFTNGTTIPNGQYRLLFRALKVTGDRNTEGDFEIWLSPEFGVEVPK</sequence>